<gene>
    <name evidence="2" type="ORF">LSINAPIS_LOCUS8705</name>
</gene>
<dbReference type="EMBL" id="FZQP02003179">
    <property type="protein sequence ID" value="VVC97429.1"/>
    <property type="molecule type" value="Genomic_DNA"/>
</dbReference>
<accession>A0A5E4QGL1</accession>
<evidence type="ECO:0000313" key="2">
    <source>
        <dbReference type="EMBL" id="VVC97429.1"/>
    </source>
</evidence>
<evidence type="ECO:0000256" key="1">
    <source>
        <dbReference type="SAM" id="MobiDB-lite"/>
    </source>
</evidence>
<feature type="compositionally biased region" description="Polar residues" evidence="1">
    <location>
        <begin position="140"/>
        <end position="149"/>
    </location>
</feature>
<feature type="region of interest" description="Disordered" evidence="1">
    <location>
        <begin position="118"/>
        <end position="149"/>
    </location>
</feature>
<dbReference type="Proteomes" id="UP000324832">
    <property type="component" value="Unassembled WGS sequence"/>
</dbReference>
<protein>
    <submittedName>
        <fullName evidence="2">Uncharacterized protein</fullName>
    </submittedName>
</protein>
<evidence type="ECO:0000313" key="3">
    <source>
        <dbReference type="Proteomes" id="UP000324832"/>
    </source>
</evidence>
<name>A0A5E4QGL1_9NEOP</name>
<organism evidence="2 3">
    <name type="scientific">Leptidea sinapis</name>
    <dbReference type="NCBI Taxonomy" id="189913"/>
    <lineage>
        <taxon>Eukaryota</taxon>
        <taxon>Metazoa</taxon>
        <taxon>Ecdysozoa</taxon>
        <taxon>Arthropoda</taxon>
        <taxon>Hexapoda</taxon>
        <taxon>Insecta</taxon>
        <taxon>Pterygota</taxon>
        <taxon>Neoptera</taxon>
        <taxon>Endopterygota</taxon>
        <taxon>Lepidoptera</taxon>
        <taxon>Glossata</taxon>
        <taxon>Ditrysia</taxon>
        <taxon>Papilionoidea</taxon>
        <taxon>Pieridae</taxon>
        <taxon>Dismorphiinae</taxon>
        <taxon>Leptidea</taxon>
    </lineage>
</organism>
<proteinExistence type="predicted"/>
<reference evidence="2 3" key="1">
    <citation type="submission" date="2017-07" db="EMBL/GenBank/DDBJ databases">
        <authorList>
            <person name="Talla V."/>
            <person name="Backstrom N."/>
        </authorList>
    </citation>
    <scope>NUCLEOTIDE SEQUENCE [LARGE SCALE GENOMIC DNA]</scope>
</reference>
<keyword evidence="3" id="KW-1185">Reference proteome</keyword>
<sequence>MIDDISNIKTSPKEFWKFIKNKRTDSGIPHNMYYGSSLLTNGHDICNAFNEYFKPSDLNDETLNEESNMSENLHTIEIDERILRRLFSKLDIRKGADYKEACNYHKIETLEDRRDARFKEQTMDGSTGKSEASRERWLNRAQSSLMKEN</sequence>
<dbReference type="AlphaFoldDB" id="A0A5E4QGL1"/>